<organism evidence="3 4">
    <name type="scientific">Ilyomonas limi</name>
    <dbReference type="NCBI Taxonomy" id="2575867"/>
    <lineage>
        <taxon>Bacteria</taxon>
        <taxon>Pseudomonadati</taxon>
        <taxon>Bacteroidota</taxon>
        <taxon>Chitinophagia</taxon>
        <taxon>Chitinophagales</taxon>
        <taxon>Chitinophagaceae</taxon>
        <taxon>Ilyomonas</taxon>
    </lineage>
</organism>
<dbReference type="InterPro" id="IPR004843">
    <property type="entry name" value="Calcineurin-like_PHP"/>
</dbReference>
<reference evidence="3 4" key="1">
    <citation type="submission" date="2019-05" db="EMBL/GenBank/DDBJ databases">
        <title>Panacibacter sp. strain 17mud1-8 Genome sequencing and assembly.</title>
        <authorList>
            <person name="Chhetri G."/>
        </authorList>
    </citation>
    <scope>NUCLEOTIDE SEQUENCE [LARGE SCALE GENOMIC DNA]</scope>
    <source>
        <strain evidence="3 4">17mud1-8</strain>
    </source>
</reference>
<keyword evidence="1" id="KW-1133">Transmembrane helix</keyword>
<dbReference type="EMBL" id="SZQL01000001">
    <property type="protein sequence ID" value="TKK71850.1"/>
    <property type="molecule type" value="Genomic_DNA"/>
</dbReference>
<dbReference type="PANTHER" id="PTHR34211:SF3">
    <property type="entry name" value="CALCINEURIN-LIKE METALLO-PHOSPHOESTERASE SUPERFAMILY PROTEIN"/>
    <property type="match status" value="1"/>
</dbReference>
<keyword evidence="1" id="KW-0812">Transmembrane</keyword>
<feature type="transmembrane region" description="Helical" evidence="1">
    <location>
        <begin position="425"/>
        <end position="450"/>
    </location>
</feature>
<dbReference type="Gene3D" id="3.60.21.10">
    <property type="match status" value="1"/>
</dbReference>
<evidence type="ECO:0000256" key="1">
    <source>
        <dbReference type="SAM" id="Phobius"/>
    </source>
</evidence>
<evidence type="ECO:0000313" key="4">
    <source>
        <dbReference type="Proteomes" id="UP000305848"/>
    </source>
</evidence>
<protein>
    <recommendedName>
        <fullName evidence="2">Calcineurin-like phosphoesterase domain-containing protein</fullName>
    </recommendedName>
</protein>
<dbReference type="PANTHER" id="PTHR34211">
    <property type="entry name" value="CALCINEURIN-LIKE METALLO-PHOSPHOESTERASE SUPERFAMILY PROTEIN"/>
    <property type="match status" value="1"/>
</dbReference>
<evidence type="ECO:0000259" key="2">
    <source>
        <dbReference type="Pfam" id="PF00149"/>
    </source>
</evidence>
<dbReference type="AlphaFoldDB" id="A0A4U3L9P9"/>
<feature type="transmembrane region" description="Helical" evidence="1">
    <location>
        <begin position="501"/>
        <end position="524"/>
    </location>
</feature>
<dbReference type="Proteomes" id="UP000305848">
    <property type="component" value="Unassembled WGS sequence"/>
</dbReference>
<evidence type="ECO:0000313" key="3">
    <source>
        <dbReference type="EMBL" id="TKK71850.1"/>
    </source>
</evidence>
<accession>A0A4U3L9P9</accession>
<keyword evidence="1" id="KW-0472">Membrane</keyword>
<feature type="transmembrane region" description="Helical" evidence="1">
    <location>
        <begin position="462"/>
        <end position="481"/>
    </location>
</feature>
<dbReference type="InterPro" id="IPR029052">
    <property type="entry name" value="Metallo-depent_PP-like"/>
</dbReference>
<name>A0A4U3L9P9_9BACT</name>
<feature type="transmembrane region" description="Helical" evidence="1">
    <location>
        <begin position="381"/>
        <end position="405"/>
    </location>
</feature>
<sequence>MEMEACVTGLYFSISMDMERQYKQSKMVNWYQPRMLLSIGLKAVISGTFGNYADRRELEAALDNNLDNEKEWEQLETEYGKNEEIWIDVINDTGDGFNSTFAVAKTVAQKTLTFSYTNEEGNLQSVTTQRGKILIFGGDEVYPFPTLEEYTNRFKIPFASACDDVAELTKENDRPHLYAIPGNHDWYDGLGNFIKLFCQQRWIGIWSTKQHRSYFALPLPCNYWIWATDIQLNSDIDKPQLNYFEAIAKTEMKDNDRIILITAEPAWVYKQIHKEDRSYDKLKFFVDNYIHNKNGCTGRTFKLAATLTGDLHQYARFCNKEKPQGHQYFTAGGGGAFLHLTHNLPSCLKSIREGDDAANDIYQQKVFPEKKDSHRLLLGNLLFPFKNVTFTFLLFCIYLFIFWIVQDHYPGAFINAMKYHYPFVHFVFTVLSHPFLCILTLGLSAGFYAFSDTNVTSKAAPVAGFIHAVAQAVVLLLTLYYNSSLWYVLNAENYSLVAKIVTALFASFVGSIIAAFVMGVYLYVSNLLFNMHINEASSSLASPDYKNFLRLHVHKDGVTVYPVGIKKVPRKWQQHYNKDKDTYSFTGAVVESALIEEPIHILNNQL</sequence>
<dbReference type="GO" id="GO:0016787">
    <property type="term" value="F:hydrolase activity"/>
    <property type="evidence" value="ECO:0007669"/>
    <property type="project" value="InterPro"/>
</dbReference>
<dbReference type="OrthoDB" id="333971at2"/>
<comment type="caution">
    <text evidence="3">The sequence shown here is derived from an EMBL/GenBank/DDBJ whole genome shotgun (WGS) entry which is preliminary data.</text>
</comment>
<proteinExistence type="predicted"/>
<dbReference type="Pfam" id="PF00149">
    <property type="entry name" value="Metallophos"/>
    <property type="match status" value="1"/>
</dbReference>
<feature type="domain" description="Calcineurin-like phosphoesterase" evidence="2">
    <location>
        <begin position="87"/>
        <end position="282"/>
    </location>
</feature>
<dbReference type="SUPFAM" id="SSF56300">
    <property type="entry name" value="Metallo-dependent phosphatases"/>
    <property type="match status" value="1"/>
</dbReference>
<gene>
    <name evidence="3" type="ORF">FC093_02190</name>
</gene>
<keyword evidence="4" id="KW-1185">Reference proteome</keyword>